<gene>
    <name evidence="1" type="ORF">IZO911_LOCUS35077</name>
    <name evidence="2" type="ORF">KXQ929_LOCUS25594</name>
</gene>
<protein>
    <submittedName>
        <fullName evidence="1">Uncharacterized protein</fullName>
    </submittedName>
</protein>
<dbReference type="AlphaFoldDB" id="A0A815ETH0"/>
<dbReference type="Proteomes" id="UP000663868">
    <property type="component" value="Unassembled WGS sequence"/>
</dbReference>
<evidence type="ECO:0000313" key="3">
    <source>
        <dbReference type="Proteomes" id="UP000663860"/>
    </source>
</evidence>
<dbReference type="EMBL" id="CAJOBB010002233">
    <property type="protein sequence ID" value="CAF3950764.1"/>
    <property type="molecule type" value="Genomic_DNA"/>
</dbReference>
<sequence>MINVAIHTDKCCWSCILYANKRTHNVSSKESPNSVAKHDETTPYPMQFADDIEPQHKLGDKILTPNCTTLVLKGLYMLPEIIFGLKKMKMDIKCEHLEDSHLTNKHFYIRSTLQPDGSNLSKVEREYIPPDENEQVRKAYVKPIEAWINVPYVIGSLAGMSYDFLLEKNDQKILSLADIISGDIDIQCDIIKTPETERIVNEYLNKYYKFSPLPEEFNKFWYTYVENKELYKYAKPDESKDIYDEIVKFKDEMKESLDKFLENKTEIWSPDHGIMKVSSKGTCDDIKFDRNPYMICVGKYSFFGMFFGWSYQYRNVTMRWRLIDLFFNYVNPNVCCGYTQLAEMDYGIVENKGSTYLRGHLTEKDKNDPVLPYVIGALSGFRLTFIYYSRLMARSDKQTTTNARIIRKLSRSLTENKDYQLGTIDENILAEHLPPFSLLACPAFEKIVTALDSKHPLVQALMNIRNLKKHYIETHNYYSR</sequence>
<organism evidence="1 3">
    <name type="scientific">Adineta steineri</name>
    <dbReference type="NCBI Taxonomy" id="433720"/>
    <lineage>
        <taxon>Eukaryota</taxon>
        <taxon>Metazoa</taxon>
        <taxon>Spiralia</taxon>
        <taxon>Gnathifera</taxon>
        <taxon>Rotifera</taxon>
        <taxon>Eurotatoria</taxon>
        <taxon>Bdelloidea</taxon>
        <taxon>Adinetida</taxon>
        <taxon>Adinetidae</taxon>
        <taxon>Adineta</taxon>
    </lineage>
</organism>
<evidence type="ECO:0000313" key="2">
    <source>
        <dbReference type="EMBL" id="CAF3950764.1"/>
    </source>
</evidence>
<dbReference type="Proteomes" id="UP000663860">
    <property type="component" value="Unassembled WGS sequence"/>
</dbReference>
<reference evidence="1" key="1">
    <citation type="submission" date="2021-02" db="EMBL/GenBank/DDBJ databases">
        <authorList>
            <person name="Nowell W R."/>
        </authorList>
    </citation>
    <scope>NUCLEOTIDE SEQUENCE</scope>
</reference>
<name>A0A815ETH0_9BILA</name>
<accession>A0A815ETH0</accession>
<dbReference type="EMBL" id="CAJNOE010000726">
    <property type="protein sequence ID" value="CAF1319735.1"/>
    <property type="molecule type" value="Genomic_DNA"/>
</dbReference>
<proteinExistence type="predicted"/>
<comment type="caution">
    <text evidence="1">The sequence shown here is derived from an EMBL/GenBank/DDBJ whole genome shotgun (WGS) entry which is preliminary data.</text>
</comment>
<evidence type="ECO:0000313" key="1">
    <source>
        <dbReference type="EMBL" id="CAF1319735.1"/>
    </source>
</evidence>